<protein>
    <submittedName>
        <fullName evidence="2">Uncharacterized protein</fullName>
    </submittedName>
</protein>
<evidence type="ECO:0000313" key="2">
    <source>
        <dbReference type="EMBL" id="TQN44634.1"/>
    </source>
</evidence>
<gene>
    <name evidence="2" type="ORF">FHX52_3850</name>
</gene>
<keyword evidence="1" id="KW-1133">Transmembrane helix</keyword>
<dbReference type="OrthoDB" id="9957013at2"/>
<evidence type="ECO:0000256" key="1">
    <source>
        <dbReference type="SAM" id="Phobius"/>
    </source>
</evidence>
<accession>A0A543PKP9</accession>
<evidence type="ECO:0000313" key="3">
    <source>
        <dbReference type="Proteomes" id="UP000320085"/>
    </source>
</evidence>
<keyword evidence="1" id="KW-0472">Membrane</keyword>
<feature type="transmembrane region" description="Helical" evidence="1">
    <location>
        <begin position="41"/>
        <end position="64"/>
    </location>
</feature>
<dbReference type="EMBL" id="VFQF01000003">
    <property type="protein sequence ID" value="TQN44634.1"/>
    <property type="molecule type" value="Genomic_DNA"/>
</dbReference>
<keyword evidence="1" id="KW-0812">Transmembrane</keyword>
<dbReference type="Proteomes" id="UP000320085">
    <property type="component" value="Unassembled WGS sequence"/>
</dbReference>
<reference evidence="2 3" key="1">
    <citation type="submission" date="2019-06" db="EMBL/GenBank/DDBJ databases">
        <title>Sequencing the genomes of 1000 actinobacteria strains.</title>
        <authorList>
            <person name="Klenk H.-P."/>
        </authorList>
    </citation>
    <scope>NUCLEOTIDE SEQUENCE [LARGE SCALE GENOMIC DNA]</scope>
    <source>
        <strain evidence="2 3">DSM 21776</strain>
    </source>
</reference>
<dbReference type="RefSeq" id="WP_141823962.1">
    <property type="nucleotide sequence ID" value="NZ_BAAAQC010000019.1"/>
</dbReference>
<organism evidence="2 3">
    <name type="scientific">Humibacillus xanthopallidus</name>
    <dbReference type="NCBI Taxonomy" id="412689"/>
    <lineage>
        <taxon>Bacteria</taxon>
        <taxon>Bacillati</taxon>
        <taxon>Actinomycetota</taxon>
        <taxon>Actinomycetes</taxon>
        <taxon>Micrococcales</taxon>
        <taxon>Intrasporangiaceae</taxon>
        <taxon>Humibacillus</taxon>
    </lineage>
</organism>
<proteinExistence type="predicted"/>
<dbReference type="AlphaFoldDB" id="A0A543PKP9"/>
<sequence>MSVDERLRIGLARNAQSCDPDVELLLKAALTRGQRDRLLRWAGVTAGVVAAACTALVLALSLGWRSDRAPLVPADGATSTAALQGLYAADVPAQPSTPSVAGRWVLEFKPQGVLTVTAPPAYPGVVSGVLYAVAGDELRTDLFSQDLCAGQPLGRYAMTRSGTRLTLTTTVDPCPQRVAVLTAASWTALP</sequence>
<comment type="caution">
    <text evidence="2">The sequence shown here is derived from an EMBL/GenBank/DDBJ whole genome shotgun (WGS) entry which is preliminary data.</text>
</comment>
<name>A0A543PKP9_9MICO</name>